<reference evidence="3 4" key="1">
    <citation type="submission" date="2019-12" db="EMBL/GenBank/DDBJ databases">
        <title>Shinella kummerowiae sp. nov., a symbiotic bacterium isolated from root nodules of the herbal legume Kummerowia stipulacea.</title>
        <authorList>
            <person name="Gao J."/>
        </authorList>
    </citation>
    <scope>NUCLEOTIDE SEQUENCE [LARGE SCALE GENOMIC DNA]</scope>
    <source>
        <strain evidence="3 4">CCBAU 25048</strain>
    </source>
</reference>
<evidence type="ECO:0008006" key="5">
    <source>
        <dbReference type="Google" id="ProtNLM"/>
    </source>
</evidence>
<dbReference type="PRINTS" id="PR00313">
    <property type="entry name" value="CABNDNGRPT"/>
</dbReference>
<gene>
    <name evidence="3" type="ORF">GR138_17070</name>
</gene>
<dbReference type="InterPro" id="IPR050557">
    <property type="entry name" value="RTX_toxin/Mannuronan_C5-epim"/>
</dbReference>
<accession>A0A6N8SEJ1</accession>
<dbReference type="GO" id="GO:0005576">
    <property type="term" value="C:extracellular region"/>
    <property type="evidence" value="ECO:0007669"/>
    <property type="project" value="UniProtKB-SubCell"/>
</dbReference>
<dbReference type="PROSITE" id="PS00330">
    <property type="entry name" value="HEMOLYSIN_CALCIUM"/>
    <property type="match status" value="2"/>
</dbReference>
<keyword evidence="4" id="KW-1185">Reference proteome</keyword>
<comment type="caution">
    <text evidence="3">The sequence shown here is derived from an EMBL/GenBank/DDBJ whole genome shotgun (WGS) entry which is preliminary data.</text>
</comment>
<dbReference type="SUPFAM" id="SSF51120">
    <property type="entry name" value="beta-Roll"/>
    <property type="match status" value="1"/>
</dbReference>
<dbReference type="InterPro" id="IPR011049">
    <property type="entry name" value="Serralysin-like_metalloprot_C"/>
</dbReference>
<proteinExistence type="predicted"/>
<evidence type="ECO:0000256" key="2">
    <source>
        <dbReference type="ARBA" id="ARBA00022525"/>
    </source>
</evidence>
<evidence type="ECO:0000256" key="1">
    <source>
        <dbReference type="ARBA" id="ARBA00004613"/>
    </source>
</evidence>
<dbReference type="Gene3D" id="2.150.10.10">
    <property type="entry name" value="Serralysin-like metalloprotease, C-terminal"/>
    <property type="match status" value="1"/>
</dbReference>
<dbReference type="GO" id="GO:0005509">
    <property type="term" value="F:calcium ion binding"/>
    <property type="evidence" value="ECO:0007669"/>
    <property type="project" value="InterPro"/>
</dbReference>
<organism evidence="3 4">
    <name type="scientific">Shinella kummerowiae</name>
    <dbReference type="NCBI Taxonomy" id="417745"/>
    <lineage>
        <taxon>Bacteria</taxon>
        <taxon>Pseudomonadati</taxon>
        <taxon>Pseudomonadota</taxon>
        <taxon>Alphaproteobacteria</taxon>
        <taxon>Hyphomicrobiales</taxon>
        <taxon>Rhizobiaceae</taxon>
        <taxon>Shinella</taxon>
    </lineage>
</organism>
<dbReference type="AlphaFoldDB" id="A0A6N8SEJ1"/>
<keyword evidence="2" id="KW-0964">Secreted</keyword>
<dbReference type="PANTHER" id="PTHR38340:SF1">
    <property type="entry name" value="S-LAYER PROTEIN"/>
    <property type="match status" value="1"/>
</dbReference>
<comment type="subcellular location">
    <subcellularLocation>
        <location evidence="1">Secreted</location>
    </subcellularLocation>
</comment>
<dbReference type="OrthoDB" id="8404603at2"/>
<dbReference type="PANTHER" id="PTHR38340">
    <property type="entry name" value="S-LAYER PROTEIN"/>
    <property type="match status" value="1"/>
</dbReference>
<evidence type="ECO:0000313" key="3">
    <source>
        <dbReference type="EMBL" id="MXN46907.1"/>
    </source>
</evidence>
<dbReference type="Pfam" id="PF00353">
    <property type="entry name" value="HemolysinCabind"/>
    <property type="match status" value="2"/>
</dbReference>
<dbReference type="InterPro" id="IPR018511">
    <property type="entry name" value="Hemolysin-typ_Ca-bd_CS"/>
</dbReference>
<protein>
    <recommendedName>
        <fullName evidence="5">Peptidase M10 serralysin C-terminal domain-containing protein</fullName>
    </recommendedName>
</protein>
<sequence length="275" mass="28982">MATVKTQPVGNQGVNFSLLDIRVLAGYDHWQLTPSSIKLHDASGSNYALFSGTNFSFRTNGNTIEDVLNGTVTKLDIGQGGVNQIAFSGLNLSAKVFFDYFMAADTKGAWDYLFSGNDTITGTQYADYLFGGAGNDAIFGGAGNDVLEGNIGNDQLRGGIGADKLVGGAGADTFVFRSIAESTVGASGRDTISDFSQSEKDRVSLSVIDANTKIAGDQAFAFIGAEKFHKVAGELRYEKVGGDTLIHADMNGDGNADFSILVDGSIDFKATDFIL</sequence>
<evidence type="ECO:0000313" key="4">
    <source>
        <dbReference type="Proteomes" id="UP000435802"/>
    </source>
</evidence>
<dbReference type="RefSeq" id="WP_160860439.1">
    <property type="nucleotide sequence ID" value="NZ_WUMK01000006.1"/>
</dbReference>
<dbReference type="EMBL" id="WUMK01000006">
    <property type="protein sequence ID" value="MXN46907.1"/>
    <property type="molecule type" value="Genomic_DNA"/>
</dbReference>
<name>A0A6N8SEJ1_9HYPH</name>
<dbReference type="Proteomes" id="UP000435802">
    <property type="component" value="Unassembled WGS sequence"/>
</dbReference>
<dbReference type="InterPro" id="IPR001343">
    <property type="entry name" value="Hemolysn_Ca-bd"/>
</dbReference>